<evidence type="ECO:0000256" key="3">
    <source>
        <dbReference type="ARBA" id="ARBA00022723"/>
    </source>
</evidence>
<evidence type="ECO:0000256" key="4">
    <source>
        <dbReference type="ARBA" id="ARBA00022737"/>
    </source>
</evidence>
<dbReference type="InterPro" id="IPR011989">
    <property type="entry name" value="ARM-like"/>
</dbReference>
<proteinExistence type="inferred from homology"/>
<evidence type="ECO:0000313" key="10">
    <source>
        <dbReference type="EMBL" id="KAL3272345.1"/>
    </source>
</evidence>
<sequence length="303" mass="33855">MHFITEEKIHNIGNVLNDESRPLKERFRALFTLRNIGGPIAIDNISRSFNDPSALLKHELAYCLGQMQDKEAISILISVLENKDQEPMVRHEAAEALGAIGSEEAVSCLQKYKNDSVMEVAETCELALNRIDWLKNSNENSSILSKNPYSSVDPAPPANIQRVSQLKSILINEKASLFERYRAMFALRNIGSKDAIEALGSALKCGSALFKHEIAFVLGQIQHKDSVPYLIESLQDIEENEMVRHECAEALGSIATDECIEILNKYLDDSKRVVKESCIIALDMCEYENSPEFQYANTLSSAS</sequence>
<keyword evidence="11" id="KW-1185">Reference proteome</keyword>
<accession>A0ABD2N1H8</accession>
<feature type="binding site" evidence="9">
    <location>
        <position position="92"/>
    </location>
    <ligand>
        <name>Fe cation</name>
        <dbReference type="ChEBI" id="CHEBI:24875"/>
        <label>1</label>
    </ligand>
</feature>
<dbReference type="EMBL" id="JABFTP020000062">
    <property type="protein sequence ID" value="KAL3272345.1"/>
    <property type="molecule type" value="Genomic_DNA"/>
</dbReference>
<keyword evidence="6 9" id="KW-0408">Iron</keyword>
<evidence type="ECO:0000256" key="1">
    <source>
        <dbReference type="ARBA" id="ARBA00000068"/>
    </source>
</evidence>
<feature type="binding site" evidence="9">
    <location>
        <position position="245"/>
    </location>
    <ligand>
        <name>Fe cation</name>
        <dbReference type="ChEBI" id="CHEBI:24875"/>
        <label>2</label>
    </ligand>
</feature>
<comment type="caution">
    <text evidence="10">The sequence shown here is derived from an EMBL/GenBank/DDBJ whole genome shotgun (WGS) entry which is preliminary data.</text>
</comment>
<evidence type="ECO:0000256" key="8">
    <source>
        <dbReference type="ARBA" id="ARBA00023256"/>
    </source>
</evidence>
<dbReference type="Gene3D" id="1.25.10.10">
    <property type="entry name" value="Leucine-rich Repeat Variant"/>
    <property type="match status" value="2"/>
</dbReference>
<dbReference type="FunFam" id="1.25.10.10:FF:000099">
    <property type="entry name" value="Deoxyhypusine hydroxylase"/>
    <property type="match status" value="2"/>
</dbReference>
<dbReference type="Proteomes" id="UP001516400">
    <property type="component" value="Unassembled WGS sequence"/>
</dbReference>
<keyword evidence="4" id="KW-0677">Repeat</keyword>
<comment type="function">
    <text evidence="9">Catalyzes the hydroxylation of the N(6)-(4-aminobutyl)-L-lysine intermediate to form hypusine, an essential post-translational modification only found in mature eIF-5A factor.</text>
</comment>
<feature type="binding site" evidence="9">
    <location>
        <position position="246"/>
    </location>
    <ligand>
        <name>Fe cation</name>
        <dbReference type="ChEBI" id="CHEBI:24875"/>
        <label>2</label>
    </ligand>
</feature>
<comment type="catalytic activity">
    <reaction evidence="1 9">
        <text>[eIF5A protein]-deoxyhypusine + AH2 + O2 = [eIF5A protein]-hypusine + A + H2O</text>
        <dbReference type="Rhea" id="RHEA:14101"/>
        <dbReference type="Rhea" id="RHEA-COMP:10144"/>
        <dbReference type="Rhea" id="RHEA-COMP:12592"/>
        <dbReference type="ChEBI" id="CHEBI:13193"/>
        <dbReference type="ChEBI" id="CHEBI:15377"/>
        <dbReference type="ChEBI" id="CHEBI:15379"/>
        <dbReference type="ChEBI" id="CHEBI:17499"/>
        <dbReference type="ChEBI" id="CHEBI:82657"/>
        <dbReference type="ChEBI" id="CHEBI:91175"/>
        <dbReference type="EC" id="1.14.99.29"/>
    </reaction>
</comment>
<feature type="binding site" evidence="9">
    <location>
        <position position="212"/>
    </location>
    <ligand>
        <name>Fe cation</name>
        <dbReference type="ChEBI" id="CHEBI:24875"/>
        <label>2</label>
    </ligand>
</feature>
<reference evidence="10 11" key="1">
    <citation type="journal article" date="2021" name="BMC Biol.">
        <title>Horizontally acquired antibacterial genes associated with adaptive radiation of ladybird beetles.</title>
        <authorList>
            <person name="Li H.S."/>
            <person name="Tang X.F."/>
            <person name="Huang Y.H."/>
            <person name="Xu Z.Y."/>
            <person name="Chen M.L."/>
            <person name="Du X.Y."/>
            <person name="Qiu B.Y."/>
            <person name="Chen P.T."/>
            <person name="Zhang W."/>
            <person name="Slipinski A."/>
            <person name="Escalona H.E."/>
            <person name="Waterhouse R.M."/>
            <person name="Zwick A."/>
            <person name="Pang H."/>
        </authorList>
    </citation>
    <scope>NUCLEOTIDE SEQUENCE [LARGE SCALE GENOMIC DNA]</scope>
    <source>
        <strain evidence="10">SYSU2018</strain>
    </source>
</reference>
<gene>
    <name evidence="10" type="ORF">HHI36_013825</name>
</gene>
<comment type="similarity">
    <text evidence="9">Belongs to the deoxyhypusine hydroxylase family.</text>
</comment>
<dbReference type="GO" id="GO:0046872">
    <property type="term" value="F:metal ion binding"/>
    <property type="evidence" value="ECO:0007669"/>
    <property type="project" value="UniProtKB-KW"/>
</dbReference>
<dbReference type="PANTHER" id="PTHR12697">
    <property type="entry name" value="PBS LYASE HEAT-LIKE PROTEIN"/>
    <property type="match status" value="1"/>
</dbReference>
<dbReference type="GO" id="GO:0019135">
    <property type="term" value="F:deoxyhypusine monooxygenase activity"/>
    <property type="evidence" value="ECO:0007669"/>
    <property type="project" value="UniProtKB-UniRule"/>
</dbReference>
<evidence type="ECO:0000256" key="6">
    <source>
        <dbReference type="ARBA" id="ARBA00023004"/>
    </source>
</evidence>
<evidence type="ECO:0000313" key="11">
    <source>
        <dbReference type="Proteomes" id="UP001516400"/>
    </source>
</evidence>
<evidence type="ECO:0000256" key="7">
    <source>
        <dbReference type="ARBA" id="ARBA00023033"/>
    </source>
</evidence>
<dbReference type="PANTHER" id="PTHR12697:SF5">
    <property type="entry name" value="DEOXYHYPUSINE HYDROXYLASE"/>
    <property type="match status" value="1"/>
</dbReference>
<evidence type="ECO:0000256" key="9">
    <source>
        <dbReference type="HAMAP-Rule" id="MF_03101"/>
    </source>
</evidence>
<keyword evidence="7 9" id="KW-0503">Monooxygenase</keyword>
<name>A0ABD2N1H8_9CUCU</name>
<dbReference type="AlphaFoldDB" id="A0ABD2N1H8"/>
<evidence type="ECO:0000256" key="2">
    <source>
        <dbReference type="ARBA" id="ARBA00005041"/>
    </source>
</evidence>
<feature type="binding site" evidence="9">
    <location>
        <position position="59"/>
    </location>
    <ligand>
        <name>Fe cation</name>
        <dbReference type="ChEBI" id="CHEBI:24875"/>
        <label>1</label>
    </ligand>
</feature>
<dbReference type="EC" id="1.14.99.29" evidence="9"/>
<comment type="cofactor">
    <cofactor evidence="9">
        <name>Fe(2+)</name>
        <dbReference type="ChEBI" id="CHEBI:29033"/>
    </cofactor>
    <text evidence="9">Binds 2 Fe(2+) ions per subunit.</text>
</comment>
<dbReference type="HAMAP" id="MF_03101">
    <property type="entry name" value="Deoxyhypusine_hydroxylase"/>
    <property type="match status" value="1"/>
</dbReference>
<feature type="binding site" evidence="9">
    <location>
        <position position="213"/>
    </location>
    <ligand>
        <name>Fe cation</name>
        <dbReference type="ChEBI" id="CHEBI:24875"/>
        <label>2</label>
    </ligand>
</feature>
<protein>
    <recommendedName>
        <fullName evidence="9">Deoxyhypusine hydroxylase</fullName>
        <shortName evidence="9">DOHH</shortName>
        <ecNumber evidence="9">1.14.99.29</ecNumber>
    </recommendedName>
    <alternativeName>
        <fullName evidence="9">Deoxyhypusine dioxygenase</fullName>
    </alternativeName>
    <alternativeName>
        <fullName evidence="9">Deoxyhypusine monooxygenase</fullName>
    </alternativeName>
</protein>
<dbReference type="SMART" id="SM00567">
    <property type="entry name" value="EZ_HEAT"/>
    <property type="match status" value="6"/>
</dbReference>
<keyword evidence="8 9" id="KW-0386">Hypusine biosynthesis</keyword>
<dbReference type="InterPro" id="IPR004155">
    <property type="entry name" value="PBS_lyase_HEAT"/>
</dbReference>
<evidence type="ECO:0000256" key="5">
    <source>
        <dbReference type="ARBA" id="ARBA00023002"/>
    </source>
</evidence>
<organism evidence="10 11">
    <name type="scientific">Cryptolaemus montrouzieri</name>
    <dbReference type="NCBI Taxonomy" id="559131"/>
    <lineage>
        <taxon>Eukaryota</taxon>
        <taxon>Metazoa</taxon>
        <taxon>Ecdysozoa</taxon>
        <taxon>Arthropoda</taxon>
        <taxon>Hexapoda</taxon>
        <taxon>Insecta</taxon>
        <taxon>Pterygota</taxon>
        <taxon>Neoptera</taxon>
        <taxon>Endopterygota</taxon>
        <taxon>Coleoptera</taxon>
        <taxon>Polyphaga</taxon>
        <taxon>Cucujiformia</taxon>
        <taxon>Coccinelloidea</taxon>
        <taxon>Coccinellidae</taxon>
        <taxon>Scymninae</taxon>
        <taxon>Scymnini</taxon>
        <taxon>Cryptolaemus</taxon>
    </lineage>
</organism>
<dbReference type="Pfam" id="PF13646">
    <property type="entry name" value="HEAT_2"/>
    <property type="match status" value="2"/>
</dbReference>
<feature type="binding site" evidence="9">
    <location>
        <position position="91"/>
    </location>
    <ligand>
        <name>Fe cation</name>
        <dbReference type="ChEBI" id="CHEBI:24875"/>
        <label>1</label>
    </ligand>
</feature>
<keyword evidence="5 9" id="KW-0560">Oxidoreductase</keyword>
<dbReference type="SUPFAM" id="SSF48371">
    <property type="entry name" value="ARM repeat"/>
    <property type="match status" value="1"/>
</dbReference>
<keyword evidence="3 9" id="KW-0479">Metal-binding</keyword>
<comment type="pathway">
    <text evidence="2 9">Protein modification; eIF5A hypusination.</text>
</comment>
<feature type="binding site" evidence="9">
    <location>
        <position position="58"/>
    </location>
    <ligand>
        <name>Fe cation</name>
        <dbReference type="ChEBI" id="CHEBI:24875"/>
        <label>1</label>
    </ligand>
</feature>
<dbReference type="InterPro" id="IPR027517">
    <property type="entry name" value="Deoxyhypusine_hydroxylase"/>
</dbReference>
<dbReference type="InterPro" id="IPR016024">
    <property type="entry name" value="ARM-type_fold"/>
</dbReference>